<feature type="compositionally biased region" description="Low complexity" evidence="2">
    <location>
        <begin position="399"/>
        <end position="412"/>
    </location>
</feature>
<keyword evidence="3" id="KW-1133">Transmembrane helix</keyword>
<feature type="coiled-coil region" evidence="1">
    <location>
        <begin position="320"/>
        <end position="354"/>
    </location>
</feature>
<organism evidence="4 5">
    <name type="scientific">Georgenia daeguensis</name>
    <dbReference type="NCBI Taxonomy" id="908355"/>
    <lineage>
        <taxon>Bacteria</taxon>
        <taxon>Bacillati</taxon>
        <taxon>Actinomycetota</taxon>
        <taxon>Actinomycetes</taxon>
        <taxon>Micrococcales</taxon>
        <taxon>Bogoriellaceae</taxon>
        <taxon>Georgenia</taxon>
    </lineage>
</organism>
<evidence type="ECO:0000256" key="2">
    <source>
        <dbReference type="SAM" id="MobiDB-lite"/>
    </source>
</evidence>
<keyword evidence="1" id="KW-0175">Coiled coil</keyword>
<reference evidence="5" key="1">
    <citation type="journal article" date="2019" name="Int. J. Syst. Evol. Microbiol.">
        <title>The Global Catalogue of Microorganisms (GCM) 10K type strain sequencing project: providing services to taxonomists for standard genome sequencing and annotation.</title>
        <authorList>
            <consortium name="The Broad Institute Genomics Platform"/>
            <consortium name="The Broad Institute Genome Sequencing Center for Infectious Disease"/>
            <person name="Wu L."/>
            <person name="Ma J."/>
        </authorList>
    </citation>
    <scope>NUCLEOTIDE SEQUENCE [LARGE SCALE GENOMIC DNA]</scope>
    <source>
        <strain evidence="5">JCM 17459</strain>
    </source>
</reference>
<protein>
    <submittedName>
        <fullName evidence="4">Uncharacterized protein</fullName>
    </submittedName>
</protein>
<evidence type="ECO:0000313" key="5">
    <source>
        <dbReference type="Proteomes" id="UP001499841"/>
    </source>
</evidence>
<evidence type="ECO:0000313" key="4">
    <source>
        <dbReference type="EMBL" id="GAA4286897.1"/>
    </source>
</evidence>
<feature type="transmembrane region" description="Helical" evidence="3">
    <location>
        <begin position="222"/>
        <end position="244"/>
    </location>
</feature>
<keyword evidence="3" id="KW-0812">Transmembrane</keyword>
<keyword evidence="5" id="KW-1185">Reference proteome</keyword>
<feature type="region of interest" description="Disordered" evidence="2">
    <location>
        <begin position="398"/>
        <end position="420"/>
    </location>
</feature>
<dbReference type="RefSeq" id="WP_345038922.1">
    <property type="nucleotide sequence ID" value="NZ_BAABBA010000005.1"/>
</dbReference>
<feature type="transmembrane region" description="Helical" evidence="3">
    <location>
        <begin position="156"/>
        <end position="180"/>
    </location>
</feature>
<gene>
    <name evidence="4" type="ORF">GCM10022262_12560</name>
</gene>
<evidence type="ECO:0000256" key="3">
    <source>
        <dbReference type="SAM" id="Phobius"/>
    </source>
</evidence>
<evidence type="ECO:0000256" key="1">
    <source>
        <dbReference type="SAM" id="Coils"/>
    </source>
</evidence>
<dbReference type="Proteomes" id="UP001499841">
    <property type="component" value="Unassembled WGS sequence"/>
</dbReference>
<feature type="transmembrane region" description="Helical" evidence="3">
    <location>
        <begin position="281"/>
        <end position="304"/>
    </location>
</feature>
<accession>A0ABP8ESR5</accession>
<proteinExistence type="predicted"/>
<name>A0ABP8ESR5_9MICO</name>
<dbReference type="EMBL" id="BAABBA010000005">
    <property type="protein sequence ID" value="GAA4286897.1"/>
    <property type="molecule type" value="Genomic_DNA"/>
</dbReference>
<comment type="caution">
    <text evidence="4">The sequence shown here is derived from an EMBL/GenBank/DDBJ whole genome shotgun (WGS) entry which is preliminary data.</text>
</comment>
<sequence length="420" mass="45216">MAGPRGTRAHSSESARTVAGEGDGEAGGSREPDPARVLLEADQEAARDAAVYDVPSLLADDRPLLFTRATAAWRDHQQAESWARTEHALQAVDGAALRLRTGDGKQDGEAALRERAATAHAEEARTEAVLAEAKDRLDAAAALPPSGRSWRTRLSLWARMWVLSVLAPPLEFYVVAGAVSMATRSENPWEKWFLAAIILFGLSVLPKLAGSSLHAVRVGKDPAHHLGAVFLASVVWLGAVYTVARMRADASAADRALGASAGGFQFPGVTPGAEPVETGSAWLFVFYLVVITAFSLAIFLNAWLSPAPEQLAWFRARAELEEARAQRIRAEQDVAALNERLAFLEMERAAIQRAGEQHAAEVVPALAGLRVDEYHLQLARHVGDPAFTDALRLVDRSLEPTAQQPPAAAEGPPARHERQD</sequence>
<keyword evidence="3" id="KW-0472">Membrane</keyword>
<feature type="transmembrane region" description="Helical" evidence="3">
    <location>
        <begin position="192"/>
        <end position="210"/>
    </location>
</feature>
<feature type="region of interest" description="Disordered" evidence="2">
    <location>
        <begin position="1"/>
        <end position="36"/>
    </location>
</feature>